<dbReference type="Pfam" id="PF05172">
    <property type="entry name" value="RRM_Nup35"/>
    <property type="match status" value="1"/>
</dbReference>
<evidence type="ECO:0000256" key="7">
    <source>
        <dbReference type="ARBA" id="ARBA00023242"/>
    </source>
</evidence>
<evidence type="ECO:0000313" key="12">
    <source>
        <dbReference type="Proteomes" id="UP001161438"/>
    </source>
</evidence>
<dbReference type="Proteomes" id="UP001161438">
    <property type="component" value="Chromosome 4"/>
</dbReference>
<evidence type="ECO:0000256" key="1">
    <source>
        <dbReference type="ARBA" id="ARBA00004567"/>
    </source>
</evidence>
<name>A0AA35NGM8_SACMI</name>
<evidence type="ECO:0000256" key="9">
    <source>
        <dbReference type="SAM" id="MobiDB-lite"/>
    </source>
</evidence>
<dbReference type="GO" id="GO:0006607">
    <property type="term" value="P:NLS-bearing protein import into nucleus"/>
    <property type="evidence" value="ECO:0007669"/>
    <property type="project" value="TreeGrafter"/>
</dbReference>
<dbReference type="GO" id="GO:0003676">
    <property type="term" value="F:nucleic acid binding"/>
    <property type="evidence" value="ECO:0007669"/>
    <property type="project" value="InterPro"/>
</dbReference>
<evidence type="ECO:0000256" key="4">
    <source>
        <dbReference type="ARBA" id="ARBA00022927"/>
    </source>
</evidence>
<feature type="region of interest" description="Disordered" evidence="9">
    <location>
        <begin position="78"/>
        <end position="160"/>
    </location>
</feature>
<dbReference type="CDD" id="cd12721">
    <property type="entry name" value="RRM_Nup53p_fungi"/>
    <property type="match status" value="1"/>
</dbReference>
<evidence type="ECO:0000256" key="6">
    <source>
        <dbReference type="ARBA" id="ARBA00023132"/>
    </source>
</evidence>
<evidence type="ECO:0000256" key="3">
    <source>
        <dbReference type="ARBA" id="ARBA00022816"/>
    </source>
</evidence>
<organism evidence="11 12">
    <name type="scientific">Saccharomyces mikatae IFO 1815</name>
    <dbReference type="NCBI Taxonomy" id="226126"/>
    <lineage>
        <taxon>Eukaryota</taxon>
        <taxon>Fungi</taxon>
        <taxon>Dikarya</taxon>
        <taxon>Ascomycota</taxon>
        <taxon>Saccharomycotina</taxon>
        <taxon>Saccharomycetes</taxon>
        <taxon>Saccharomycetales</taxon>
        <taxon>Saccharomycetaceae</taxon>
        <taxon>Saccharomyces</taxon>
    </lineage>
</organism>
<feature type="compositionally biased region" description="Basic residues" evidence="9">
    <location>
        <begin position="109"/>
        <end position="121"/>
    </location>
</feature>
<dbReference type="GO" id="GO:0044613">
    <property type="term" value="C:nuclear pore central transport channel"/>
    <property type="evidence" value="ECO:0007669"/>
    <property type="project" value="TreeGrafter"/>
</dbReference>
<dbReference type="InterPro" id="IPR012677">
    <property type="entry name" value="Nucleotide-bd_a/b_plait_sf"/>
</dbReference>
<feature type="compositionally biased region" description="Low complexity" evidence="9">
    <location>
        <begin position="123"/>
        <end position="139"/>
    </location>
</feature>
<feature type="compositionally biased region" description="Polar residues" evidence="9">
    <location>
        <begin position="1"/>
        <end position="26"/>
    </location>
</feature>
<keyword evidence="4" id="KW-0653">Protein transport</keyword>
<dbReference type="PANTHER" id="PTHR21527">
    <property type="entry name" value="NUCLEOPORIN NUP35"/>
    <property type="match status" value="1"/>
</dbReference>
<feature type="region of interest" description="Disordered" evidence="9">
    <location>
        <begin position="1"/>
        <end position="63"/>
    </location>
</feature>
<evidence type="ECO:0000256" key="8">
    <source>
        <dbReference type="PROSITE-ProRule" id="PRU00804"/>
    </source>
</evidence>
<evidence type="ECO:0000313" key="11">
    <source>
        <dbReference type="EMBL" id="CAI4037816.1"/>
    </source>
</evidence>
<dbReference type="GO" id="GO:0044615">
    <property type="term" value="C:nuclear pore nuclear basket"/>
    <property type="evidence" value="ECO:0007669"/>
    <property type="project" value="TreeGrafter"/>
</dbReference>
<dbReference type="GO" id="GO:0017056">
    <property type="term" value="F:structural constituent of nuclear pore"/>
    <property type="evidence" value="ECO:0007669"/>
    <property type="project" value="TreeGrafter"/>
</dbReference>
<dbReference type="PROSITE" id="PS51472">
    <property type="entry name" value="RRM_NUP35"/>
    <property type="match status" value="1"/>
</dbReference>
<keyword evidence="3 8" id="KW-0509">mRNA transport</keyword>
<evidence type="ECO:0000259" key="10">
    <source>
        <dbReference type="PROSITE" id="PS51472"/>
    </source>
</evidence>
<dbReference type="InterPro" id="IPR007846">
    <property type="entry name" value="RRM_NUP35_dom"/>
</dbReference>
<dbReference type="InterPro" id="IPR035979">
    <property type="entry name" value="RBD_domain_sf"/>
</dbReference>
<protein>
    <recommendedName>
        <fullName evidence="10">RRM Nup35-type domain-containing protein</fullName>
    </recommendedName>
</protein>
<feature type="compositionally biased region" description="Polar residues" evidence="9">
    <location>
        <begin position="93"/>
        <end position="102"/>
    </location>
</feature>
<dbReference type="RefSeq" id="XP_056080931.1">
    <property type="nucleotide sequence ID" value="XM_056226679.1"/>
</dbReference>
<evidence type="ECO:0000256" key="2">
    <source>
        <dbReference type="ARBA" id="ARBA00022448"/>
    </source>
</evidence>
<keyword evidence="6 8" id="KW-0906">Nuclear pore complex</keyword>
<keyword evidence="12" id="KW-1185">Reference proteome</keyword>
<feature type="domain" description="RRM Nup35-type" evidence="10">
    <location>
        <begin position="262"/>
        <end position="391"/>
    </location>
</feature>
<dbReference type="GeneID" id="80917027"/>
<gene>
    <name evidence="11" type="primary">SMKI04G1500</name>
    <name evidence="11" type="ORF">SMKI_04G1500</name>
</gene>
<accession>A0AA35NGM8</accession>
<feature type="compositionally biased region" description="Low complexity" evidence="9">
    <location>
        <begin position="78"/>
        <end position="90"/>
    </location>
</feature>
<keyword evidence="2 8" id="KW-0813">Transport</keyword>
<sequence length="525" mass="58346">MFGVHSSNNNSGLASLTSQPPQNTQMFQAPLQPPSLQQQQQRSQFSASFGTGPSRFGTSLTNTVNINNNSSDIISNSINNNNNISNNSDNTNHHSQGSNPSWVNDPKKRFTPHTVIRRKTTKQNCSSDINQNDDSSSINTTMRSFSKQNQDSKHNEGSKSAVTNDINSFLTNFNDIPPTVTLQDWQREDEFGSIPSLTTQFVSNKFTSKKINSPAYDSKNTPNVFDKDSYVRIANIENSHSDNNYNTADTNINKAHEISIKSTNLSAVVVFGYPESISNELIEHFSHFGPIMEDFQVLRLSRGLSPNSFRILHNSDTSSEQSDSAANKSITFKGRDDELSNRKYPIFTGESWVKLTYNSPSCALRALQENGSIFHGALIGCIPYSRDVVEQLAGCKIDNIDDIGEFNVPMYQSPSTSSTSSTPSPSNILLTNDALLRKDVNFSAVNIGKGIIFPSPKKTNSLKKQLDGMDEKLLSIHNTSLNSKIPTVLQNLESKMRLNEESYRNNEPAGFMHKLSNWLFGWNDL</sequence>
<keyword evidence="5" id="KW-0811">Translocation</keyword>
<proteinExistence type="predicted"/>
<reference evidence="11" key="1">
    <citation type="submission" date="2022-10" db="EMBL/GenBank/DDBJ databases">
        <authorList>
            <person name="Byrne P K."/>
        </authorList>
    </citation>
    <scope>NUCLEOTIDE SEQUENCE</scope>
    <source>
        <strain evidence="11">IFO1815</strain>
    </source>
</reference>
<feature type="compositionally biased region" description="Polar residues" evidence="9">
    <location>
        <begin position="140"/>
        <end position="149"/>
    </location>
</feature>
<dbReference type="Gene3D" id="3.30.70.330">
    <property type="match status" value="1"/>
</dbReference>
<dbReference type="GO" id="GO:0006999">
    <property type="term" value="P:nuclear pore organization"/>
    <property type="evidence" value="ECO:0007669"/>
    <property type="project" value="TreeGrafter"/>
</dbReference>
<dbReference type="AlphaFoldDB" id="A0AA35NGM8"/>
<dbReference type="GO" id="GO:0005543">
    <property type="term" value="F:phospholipid binding"/>
    <property type="evidence" value="ECO:0007669"/>
    <property type="project" value="TreeGrafter"/>
</dbReference>
<evidence type="ECO:0000256" key="5">
    <source>
        <dbReference type="ARBA" id="ARBA00023010"/>
    </source>
</evidence>
<dbReference type="PANTHER" id="PTHR21527:SF6">
    <property type="entry name" value="NUCLEOPORIN NUP35"/>
    <property type="match status" value="1"/>
</dbReference>
<feature type="compositionally biased region" description="Low complexity" evidence="9">
    <location>
        <begin position="27"/>
        <end position="49"/>
    </location>
</feature>
<dbReference type="GO" id="GO:0051028">
    <property type="term" value="P:mRNA transport"/>
    <property type="evidence" value="ECO:0007669"/>
    <property type="project" value="UniProtKB-UniRule"/>
</dbReference>
<comment type="subcellular location">
    <subcellularLocation>
        <location evidence="1">Nucleus</location>
        <location evidence="1">Nuclear pore complex</location>
    </subcellularLocation>
</comment>
<dbReference type="SUPFAM" id="SSF54928">
    <property type="entry name" value="RNA-binding domain, RBD"/>
    <property type="match status" value="1"/>
</dbReference>
<dbReference type="EMBL" id="OX365760">
    <property type="protein sequence ID" value="CAI4037816.1"/>
    <property type="molecule type" value="Genomic_DNA"/>
</dbReference>
<keyword evidence="7 8" id="KW-0539">Nucleus</keyword>